<dbReference type="EMBL" id="LT598653">
    <property type="protein sequence ID" value="SBV33891.1"/>
    <property type="molecule type" value="Genomic_DNA"/>
</dbReference>
<organism evidence="2">
    <name type="scientific">uncultured Sphingopyxis sp</name>
    <dbReference type="NCBI Taxonomy" id="310581"/>
    <lineage>
        <taxon>Bacteria</taxon>
        <taxon>Pseudomonadati</taxon>
        <taxon>Pseudomonadota</taxon>
        <taxon>Alphaproteobacteria</taxon>
        <taxon>Sphingomonadales</taxon>
        <taxon>Sphingomonadaceae</taxon>
        <taxon>Sphingopyxis</taxon>
        <taxon>environmental samples</taxon>
    </lineage>
</organism>
<feature type="region of interest" description="Disordered" evidence="1">
    <location>
        <begin position="126"/>
        <end position="150"/>
    </location>
</feature>
<dbReference type="AlphaFoldDB" id="A0A1Y5PV68"/>
<protein>
    <submittedName>
        <fullName evidence="2">Uncharacterized protein</fullName>
    </submittedName>
</protein>
<evidence type="ECO:0000313" key="2">
    <source>
        <dbReference type="EMBL" id="SBV33891.1"/>
    </source>
</evidence>
<feature type="compositionally biased region" description="Basic and acidic residues" evidence="1">
    <location>
        <begin position="128"/>
        <end position="140"/>
    </location>
</feature>
<accession>A0A1Y5PV68</accession>
<name>A0A1Y5PV68_9SPHN</name>
<sequence length="175" mass="18858">MLAAAFHDLFEDGLVVTAALIVADKRGAGEGTGHRPFLRVSGEKVSLEFRHPGEGRDPSGALNRKVEIPAFAGMTDGRINACICSSTACSPPGRPVGRETWRAAFQRTTVDQDPLRVAVARAAVRRRGQGDRRGRREIAQHGRPAAGAGRWRAIAARRSALWPRTAPVARHLGAR</sequence>
<dbReference type="KEGG" id="sphu:SPPYR_2771"/>
<gene>
    <name evidence="2" type="ORF">SPPYR_2771</name>
</gene>
<proteinExistence type="predicted"/>
<reference evidence="2" key="1">
    <citation type="submission" date="2016-03" db="EMBL/GenBank/DDBJ databases">
        <authorList>
            <person name="Ploux O."/>
        </authorList>
    </citation>
    <scope>NUCLEOTIDE SEQUENCE</scope>
    <source>
        <strain evidence="2">UC10</strain>
    </source>
</reference>
<evidence type="ECO:0000256" key="1">
    <source>
        <dbReference type="SAM" id="MobiDB-lite"/>
    </source>
</evidence>